<dbReference type="Proteomes" id="UP000006671">
    <property type="component" value="Unassembled WGS sequence"/>
</dbReference>
<accession>D2W2E8</accession>
<dbReference type="KEGG" id="ngr:NAEGRDRAFT_75563"/>
<evidence type="ECO:0000313" key="1">
    <source>
        <dbReference type="EMBL" id="EFC36732.1"/>
    </source>
</evidence>
<dbReference type="InParanoid" id="D2W2E8"/>
<sequence>MPQHNPTRNIKDNSHFPLLQTFEVDENYEYVPCDCCHHWTYQFNFYRCTYCRSNRRYREHYSNSNTYNLRIYGLLLLDNQSAIPRFVFSLNCKSVIPANYTPQYLLIENNDEMNLIPLKKNGYWMESKDMIPLETEYLYDEFDSEQIHCQISRDNYWKILLETMKQHSTLKDFPNLTKQQKKQLLNVDYYPNLLFTLENKSDSVWNSLKECTSQNEKHPISDEDAVHMKHIMCELNDRFYLLCSCSNQSKPETFQYFMLNELRWHIFDLEENSVRRVYPVVYSLNDDKEIEPIDLSFQIERNWKKFNQSITNIDSCQSGDLNGGYSDKVLYQLAKNGQMISEDDIINYSPSAIAISDQRNIESPCMASFRPFHSNPDLFQVQLMFSNFVKESKIEANIKMGFMFSFQFKIVEEFTKIKERLFENLTRQTLTDCVFEFI</sequence>
<protein>
    <submittedName>
        <fullName evidence="1">Predicted protein</fullName>
    </submittedName>
</protein>
<gene>
    <name evidence="1" type="ORF">NAEGRDRAFT_75563</name>
</gene>
<name>D2W2E8_NAEGR</name>
<keyword evidence="2" id="KW-1185">Reference proteome</keyword>
<organism evidence="2">
    <name type="scientific">Naegleria gruberi</name>
    <name type="common">Amoeba</name>
    <dbReference type="NCBI Taxonomy" id="5762"/>
    <lineage>
        <taxon>Eukaryota</taxon>
        <taxon>Discoba</taxon>
        <taxon>Heterolobosea</taxon>
        <taxon>Tetramitia</taxon>
        <taxon>Eutetramitia</taxon>
        <taxon>Vahlkampfiidae</taxon>
        <taxon>Naegleria</taxon>
    </lineage>
</organism>
<evidence type="ECO:0000313" key="2">
    <source>
        <dbReference type="Proteomes" id="UP000006671"/>
    </source>
</evidence>
<dbReference type="VEuPathDB" id="AmoebaDB:NAEGRDRAFT_75563"/>
<dbReference type="EMBL" id="GG738926">
    <property type="protein sequence ID" value="EFC36732.1"/>
    <property type="molecule type" value="Genomic_DNA"/>
</dbReference>
<reference evidence="1 2" key="1">
    <citation type="journal article" date="2010" name="Cell">
        <title>The genome of Naegleria gruberi illuminates early eukaryotic versatility.</title>
        <authorList>
            <person name="Fritz-Laylin L.K."/>
            <person name="Prochnik S.E."/>
            <person name="Ginger M.L."/>
            <person name="Dacks J.B."/>
            <person name="Carpenter M.L."/>
            <person name="Field M.C."/>
            <person name="Kuo A."/>
            <person name="Paredez A."/>
            <person name="Chapman J."/>
            <person name="Pham J."/>
            <person name="Shu S."/>
            <person name="Neupane R."/>
            <person name="Cipriano M."/>
            <person name="Mancuso J."/>
            <person name="Tu H."/>
            <person name="Salamov A."/>
            <person name="Lindquist E."/>
            <person name="Shapiro H."/>
            <person name="Lucas S."/>
            <person name="Grigoriev I.V."/>
            <person name="Cande W.Z."/>
            <person name="Fulton C."/>
            <person name="Rokhsar D.S."/>
            <person name="Dawson S.C."/>
        </authorList>
    </citation>
    <scope>NUCLEOTIDE SEQUENCE [LARGE SCALE GENOMIC DNA]</scope>
    <source>
        <strain evidence="1 2">NEG-M</strain>
    </source>
</reference>
<dbReference type="GeneID" id="8860941"/>
<dbReference type="RefSeq" id="XP_002669476.1">
    <property type="nucleotide sequence ID" value="XM_002669430.1"/>
</dbReference>
<proteinExistence type="predicted"/>
<dbReference type="AlphaFoldDB" id="D2W2E8"/>